<sequence>MAGPANSSPWEPGSLQHGASNILNDYSGQVDPFSKEQMDFFDEFAAQYGIDPQLLDFNPSSPKPGELSQLPLQGSHDYDSGSTTVNEASALQATAVADTAYQLDNGDTYSIASGVGDDPYNQINPGMLTPVPSGLSSQLDFNFDDNNWRPTQYTDSYQPAYQYPEHGISGRYEQTLQPSQATGNPAMSMYGLAYGPGMNQWYQAPFVPGAPLSLEPVGECRSCGCKPHTGRCPSPTFPPQHLRRLPDIAQVGSQGVAKRKYSDSYDDSHPTGRATKVPRRSRQRRKGKGPGRKENGKIENARLVYTQRLDQVPSWISEQGYEFSYTPQGQWEEDIMLSADQLRDYVNSCPRQLTIWLQQVPPQSKDRGDKCDKACRYQGCPIPNRTMLAGWHRVAFDEFPELTSEGIKDPFKMAGAMHLWCFERCIDPIDLFNTGALEADERILPEEDINRMAINHGHNTHIMSITVEPWIEARRSKGGPPQIPSARHEDSLSYALVRHHIDHQTGARQKTRNHRNGKRPEDSRKTIEYHLGRLDYYHLLFKNEYRRKNGLRELPYGEEEEEEEKDDDKKEKDEEDDGNKKSMNGKAINAPPPADDTTNVPITDEQFDKFTTDYETKSNGMSSLAQETQAEKTRMAADRFPTPDSLVSKAQDAIDVIPSPPDFDFTEFNPSQTNGVIISPSTMFSPESTKGNHPPSSVSEPQEATSSEAAAKEQPGSKPENNGQVVTPPPMKPSLILPFVSAKRAVQGSPLRRSSRVSAKKTP</sequence>
<feature type="compositionally biased region" description="Basic residues" evidence="1">
    <location>
        <begin position="753"/>
        <end position="763"/>
    </location>
</feature>
<dbReference type="OrthoDB" id="5307331at2759"/>
<feature type="compositionally biased region" description="Acidic residues" evidence="1">
    <location>
        <begin position="556"/>
        <end position="566"/>
    </location>
</feature>
<feature type="compositionally biased region" description="Polar residues" evidence="1">
    <location>
        <begin position="668"/>
        <end position="708"/>
    </location>
</feature>
<dbReference type="AlphaFoldDB" id="A0A9W8VMG9"/>
<reference evidence="2" key="1">
    <citation type="submission" date="2022-09" db="EMBL/GenBank/DDBJ databases">
        <title>Fusarium specimens isolated from Avocado Roots.</title>
        <authorList>
            <person name="Stajich J."/>
            <person name="Roper C."/>
            <person name="Heimlech-Rivalta G."/>
        </authorList>
    </citation>
    <scope>NUCLEOTIDE SEQUENCE</scope>
    <source>
        <strain evidence="2">CF00136</strain>
    </source>
</reference>
<feature type="region of interest" description="Disordered" evidence="1">
    <location>
        <begin position="502"/>
        <end position="526"/>
    </location>
</feature>
<evidence type="ECO:0000313" key="2">
    <source>
        <dbReference type="EMBL" id="KAJ4268805.1"/>
    </source>
</evidence>
<feature type="region of interest" description="Disordered" evidence="1">
    <location>
        <begin position="252"/>
        <end position="299"/>
    </location>
</feature>
<dbReference type="Proteomes" id="UP001152049">
    <property type="component" value="Unassembled WGS sequence"/>
</dbReference>
<protein>
    <submittedName>
        <fullName evidence="2">Uncharacterized protein</fullName>
    </submittedName>
</protein>
<feature type="region of interest" description="Disordered" evidence="1">
    <location>
        <begin position="614"/>
        <end position="636"/>
    </location>
</feature>
<name>A0A9W8VMG9_9HYPO</name>
<organism evidence="2 3">
    <name type="scientific">Fusarium torreyae</name>
    <dbReference type="NCBI Taxonomy" id="1237075"/>
    <lineage>
        <taxon>Eukaryota</taxon>
        <taxon>Fungi</taxon>
        <taxon>Dikarya</taxon>
        <taxon>Ascomycota</taxon>
        <taxon>Pezizomycotina</taxon>
        <taxon>Sordariomycetes</taxon>
        <taxon>Hypocreomycetidae</taxon>
        <taxon>Hypocreales</taxon>
        <taxon>Nectriaceae</taxon>
        <taxon>Fusarium</taxon>
    </lineage>
</organism>
<evidence type="ECO:0000313" key="3">
    <source>
        <dbReference type="Proteomes" id="UP001152049"/>
    </source>
</evidence>
<feature type="compositionally biased region" description="Basic and acidic residues" evidence="1">
    <location>
        <begin position="260"/>
        <end position="270"/>
    </location>
</feature>
<feature type="compositionally biased region" description="Polar residues" evidence="1">
    <location>
        <begin position="17"/>
        <end position="27"/>
    </location>
</feature>
<keyword evidence="3" id="KW-1185">Reference proteome</keyword>
<accession>A0A9W8VMG9</accession>
<feature type="compositionally biased region" description="Polar residues" evidence="1">
    <location>
        <begin position="617"/>
        <end position="628"/>
    </location>
</feature>
<feature type="region of interest" description="Disordered" evidence="1">
    <location>
        <begin position="53"/>
        <end position="83"/>
    </location>
</feature>
<comment type="caution">
    <text evidence="2">The sequence shown here is derived from an EMBL/GenBank/DDBJ whole genome shotgun (WGS) entry which is preliminary data.</text>
</comment>
<evidence type="ECO:0000256" key="1">
    <source>
        <dbReference type="SAM" id="MobiDB-lite"/>
    </source>
</evidence>
<feature type="region of interest" description="Disordered" evidence="1">
    <location>
        <begin position="552"/>
        <end position="601"/>
    </location>
</feature>
<feature type="compositionally biased region" description="Basic residues" evidence="1">
    <location>
        <begin position="276"/>
        <end position="290"/>
    </location>
</feature>
<dbReference type="EMBL" id="JAOQAZ010000003">
    <property type="protein sequence ID" value="KAJ4268805.1"/>
    <property type="molecule type" value="Genomic_DNA"/>
</dbReference>
<proteinExistence type="predicted"/>
<feature type="region of interest" description="Disordered" evidence="1">
    <location>
        <begin position="658"/>
        <end position="763"/>
    </location>
</feature>
<feature type="region of interest" description="Disordered" evidence="1">
    <location>
        <begin position="1"/>
        <end position="30"/>
    </location>
</feature>
<gene>
    <name evidence="2" type="ORF">NW762_002874</name>
</gene>